<dbReference type="STRING" id="568860.SAMN05421811_102464"/>
<dbReference type="RefSeq" id="WP_091078179.1">
    <property type="nucleotide sequence ID" value="NZ_FOHX01000002.1"/>
</dbReference>
<sequence>MEQCNGCGGAVSEGKLCALCIAKMVAYHDGDYDDENDPAVKLYHQAAAKMNANTSSSSSGCALVVLAITSVSAVLAATGIGVENLLF</sequence>
<keyword evidence="1" id="KW-0472">Membrane</keyword>
<dbReference type="OrthoDB" id="3538557at2"/>
<evidence type="ECO:0000256" key="1">
    <source>
        <dbReference type="SAM" id="Phobius"/>
    </source>
</evidence>
<keyword evidence="3" id="KW-1185">Reference proteome</keyword>
<evidence type="ECO:0000313" key="2">
    <source>
        <dbReference type="EMBL" id="SET23573.1"/>
    </source>
</evidence>
<evidence type="ECO:0000313" key="3">
    <source>
        <dbReference type="Proteomes" id="UP000199361"/>
    </source>
</evidence>
<dbReference type="EMBL" id="FOHX01000002">
    <property type="protein sequence ID" value="SET23573.1"/>
    <property type="molecule type" value="Genomic_DNA"/>
</dbReference>
<keyword evidence="1" id="KW-0812">Transmembrane</keyword>
<gene>
    <name evidence="2" type="ORF">SAMN05421811_102464</name>
</gene>
<keyword evidence="1" id="KW-1133">Transmembrane helix</keyword>
<proteinExistence type="predicted"/>
<protein>
    <submittedName>
        <fullName evidence="2">Uncharacterized protein</fullName>
    </submittedName>
</protein>
<dbReference type="AlphaFoldDB" id="A0A1I0CVI1"/>
<accession>A0A1I0CVI1</accession>
<name>A0A1I0CVI1_9ACTN</name>
<dbReference type="Proteomes" id="UP000199361">
    <property type="component" value="Unassembled WGS sequence"/>
</dbReference>
<reference evidence="2 3" key="1">
    <citation type="submission" date="2016-10" db="EMBL/GenBank/DDBJ databases">
        <authorList>
            <person name="de Groot N.N."/>
        </authorList>
    </citation>
    <scope>NUCLEOTIDE SEQUENCE [LARGE SCALE GENOMIC DNA]</scope>
    <source>
        <strain evidence="2 3">CGMCC 4.5598</strain>
    </source>
</reference>
<feature type="transmembrane region" description="Helical" evidence="1">
    <location>
        <begin position="60"/>
        <end position="82"/>
    </location>
</feature>
<organism evidence="2 3">
    <name type="scientific">Nonomuraea wenchangensis</name>
    <dbReference type="NCBI Taxonomy" id="568860"/>
    <lineage>
        <taxon>Bacteria</taxon>
        <taxon>Bacillati</taxon>
        <taxon>Actinomycetota</taxon>
        <taxon>Actinomycetes</taxon>
        <taxon>Streptosporangiales</taxon>
        <taxon>Streptosporangiaceae</taxon>
        <taxon>Nonomuraea</taxon>
    </lineage>
</organism>